<evidence type="ECO:0000256" key="1">
    <source>
        <dbReference type="SAM" id="Phobius"/>
    </source>
</evidence>
<dbReference type="Pfam" id="PF04976">
    <property type="entry name" value="DmsC"/>
    <property type="match status" value="1"/>
</dbReference>
<keyword evidence="3" id="KW-1185">Reference proteome</keyword>
<name>A0ABR7BNN6_9ACTN</name>
<comment type="caution">
    <text evidence="2">The sequence shown here is derived from an EMBL/GenBank/DDBJ whole genome shotgun (WGS) entry which is preliminary data.</text>
</comment>
<feature type="transmembrane region" description="Helical" evidence="1">
    <location>
        <begin position="76"/>
        <end position="95"/>
    </location>
</feature>
<keyword evidence="1" id="KW-0472">Membrane</keyword>
<evidence type="ECO:0000313" key="3">
    <source>
        <dbReference type="Proteomes" id="UP000622448"/>
    </source>
</evidence>
<dbReference type="PANTHER" id="PTHR38095">
    <property type="entry name" value="ANAEROBIC DIMETHYL SULFOXIDE REDUCTASE CHAIN YNFH"/>
    <property type="match status" value="1"/>
</dbReference>
<accession>A0ABR7BNN6</accession>
<dbReference type="RefSeq" id="WP_186937928.1">
    <property type="nucleotide sequence ID" value="NZ_JACOOA010000001.1"/>
</dbReference>
<evidence type="ECO:0008006" key="4">
    <source>
        <dbReference type="Google" id="ProtNLM"/>
    </source>
</evidence>
<sequence>MELQWPLIAFTVFVCLSAGTLSFTALAGMRRDCARIQMPGIVVAFAAIVIGGIASALHLQTPMNYFGQFGNPSSGINQELVCVALAAIAMIAYFVQLKKKGEAGTVLKVASIVVSAVLVIVMAHSYLMAAIPVWNTLLLPAYYLANAAALGGVTVVLVGTALHLDEGSLKRLGLYALAAVCALALVAVAYAVFICALGGGSFTEVLHTDVTTVPPTDPAAIGARMLGGDLALLFWGAVVAVGLALPLAVLALRRERLAVAPLAVALGLLLVGSVAFRMLLYCAGGTFMTY</sequence>
<proteinExistence type="predicted"/>
<organism evidence="2 3">
    <name type="scientific">Eggerthella hominis</name>
    <dbReference type="NCBI Taxonomy" id="2763043"/>
    <lineage>
        <taxon>Bacteria</taxon>
        <taxon>Bacillati</taxon>
        <taxon>Actinomycetota</taxon>
        <taxon>Coriobacteriia</taxon>
        <taxon>Eggerthellales</taxon>
        <taxon>Eggerthellaceae</taxon>
        <taxon>Eggerthella</taxon>
    </lineage>
</organism>
<feature type="transmembrane region" description="Helical" evidence="1">
    <location>
        <begin position="38"/>
        <end position="56"/>
    </location>
</feature>
<feature type="transmembrane region" description="Helical" evidence="1">
    <location>
        <begin position="259"/>
        <end position="280"/>
    </location>
</feature>
<feature type="transmembrane region" description="Helical" evidence="1">
    <location>
        <begin position="107"/>
        <end position="129"/>
    </location>
</feature>
<evidence type="ECO:0000313" key="2">
    <source>
        <dbReference type="EMBL" id="MBC5583212.1"/>
    </source>
</evidence>
<dbReference type="Proteomes" id="UP000622448">
    <property type="component" value="Unassembled WGS sequence"/>
</dbReference>
<dbReference type="PANTHER" id="PTHR38095:SF2">
    <property type="entry name" value="ANAEROBIC DIMETHYL SULFOXIDE REDUCTASE CHAIN C"/>
    <property type="match status" value="1"/>
</dbReference>
<gene>
    <name evidence="2" type="ORF">H8S61_03240</name>
</gene>
<dbReference type="EMBL" id="JACOOA010000001">
    <property type="protein sequence ID" value="MBC5583212.1"/>
    <property type="molecule type" value="Genomic_DNA"/>
</dbReference>
<feature type="transmembrane region" description="Helical" evidence="1">
    <location>
        <begin position="6"/>
        <end position="26"/>
    </location>
</feature>
<feature type="transmembrane region" description="Helical" evidence="1">
    <location>
        <begin position="174"/>
        <end position="199"/>
    </location>
</feature>
<keyword evidence="1" id="KW-0812">Transmembrane</keyword>
<keyword evidence="1" id="KW-1133">Transmembrane helix</keyword>
<feature type="transmembrane region" description="Helical" evidence="1">
    <location>
        <begin position="232"/>
        <end position="252"/>
    </location>
</feature>
<feature type="transmembrane region" description="Helical" evidence="1">
    <location>
        <begin position="141"/>
        <end position="162"/>
    </location>
</feature>
<dbReference type="InterPro" id="IPR007059">
    <property type="entry name" value="DmsC"/>
</dbReference>
<protein>
    <recommendedName>
        <fullName evidence="4">DMSO reductase</fullName>
    </recommendedName>
</protein>
<reference evidence="2 3" key="1">
    <citation type="submission" date="2020-08" db="EMBL/GenBank/DDBJ databases">
        <title>Genome public.</title>
        <authorList>
            <person name="Liu C."/>
            <person name="Sun Q."/>
        </authorList>
    </citation>
    <scope>NUCLEOTIDE SEQUENCE [LARGE SCALE GENOMIC DNA]</scope>
    <source>
        <strain evidence="2 3">NSJ-70</strain>
    </source>
</reference>